<dbReference type="Proteomes" id="UP001190700">
    <property type="component" value="Unassembled WGS sequence"/>
</dbReference>
<keyword evidence="3" id="KW-0560">Oxidoreductase</keyword>
<keyword evidence="6" id="KW-1185">Reference proteome</keyword>
<keyword evidence="2 3" id="KW-0408">Iron</keyword>
<comment type="caution">
    <text evidence="5">The sequence shown here is derived from an EMBL/GenBank/DDBJ whole genome shotgun (WGS) entry which is preliminary data.</text>
</comment>
<comment type="cofactor">
    <cofactor evidence="3">
        <name>Fe(2+)</name>
        <dbReference type="ChEBI" id="CHEBI:29033"/>
    </cofactor>
    <text evidence="3">Binds 1 Fe(2+) ion per subunit.</text>
</comment>
<dbReference type="Pfam" id="PF08007">
    <property type="entry name" value="JmjC_2"/>
    <property type="match status" value="1"/>
</dbReference>
<dbReference type="PANTHER" id="PTHR13096:SF8">
    <property type="entry name" value="RIBOSOMAL OXYGENASE 1"/>
    <property type="match status" value="1"/>
</dbReference>
<keyword evidence="3" id="KW-0804">Transcription</keyword>
<reference evidence="5 6" key="1">
    <citation type="journal article" date="2015" name="Genome Biol. Evol.">
        <title>Comparative Genomics of a Bacterivorous Green Alga Reveals Evolutionary Causalities and Consequences of Phago-Mixotrophic Mode of Nutrition.</title>
        <authorList>
            <person name="Burns J.A."/>
            <person name="Paasch A."/>
            <person name="Narechania A."/>
            <person name="Kim E."/>
        </authorList>
    </citation>
    <scope>NUCLEOTIDE SEQUENCE [LARGE SCALE GENOMIC DNA]</scope>
    <source>
        <strain evidence="5 6">PLY_AMNH</strain>
    </source>
</reference>
<organism evidence="5 6">
    <name type="scientific">Cymbomonas tetramitiformis</name>
    <dbReference type="NCBI Taxonomy" id="36881"/>
    <lineage>
        <taxon>Eukaryota</taxon>
        <taxon>Viridiplantae</taxon>
        <taxon>Chlorophyta</taxon>
        <taxon>Pyramimonadophyceae</taxon>
        <taxon>Pyramimonadales</taxon>
        <taxon>Pyramimonadaceae</taxon>
        <taxon>Cymbomonas</taxon>
    </lineage>
</organism>
<feature type="domain" description="JmjC" evidence="4">
    <location>
        <begin position="213"/>
        <end position="358"/>
    </location>
</feature>
<dbReference type="PANTHER" id="PTHR13096">
    <property type="entry name" value="MINA53 MYC INDUCED NUCLEAR ANTIGEN"/>
    <property type="match status" value="1"/>
</dbReference>
<evidence type="ECO:0000313" key="5">
    <source>
        <dbReference type="EMBL" id="KAK3269007.1"/>
    </source>
</evidence>
<dbReference type="Gene3D" id="3.90.930.40">
    <property type="match status" value="1"/>
</dbReference>
<keyword evidence="3" id="KW-0539">Nucleus</keyword>
<evidence type="ECO:0000313" key="6">
    <source>
        <dbReference type="Proteomes" id="UP001190700"/>
    </source>
</evidence>
<evidence type="ECO:0000256" key="3">
    <source>
        <dbReference type="RuleBase" id="RU366061"/>
    </source>
</evidence>
<dbReference type="SUPFAM" id="SSF51197">
    <property type="entry name" value="Clavaminate synthase-like"/>
    <property type="match status" value="1"/>
</dbReference>
<dbReference type="AlphaFoldDB" id="A0AAE0G088"/>
<proteinExistence type="inferred from homology"/>
<dbReference type="Gene3D" id="2.60.120.650">
    <property type="entry name" value="Cupin"/>
    <property type="match status" value="1"/>
</dbReference>
<keyword evidence="3" id="KW-0805">Transcription regulation</keyword>
<dbReference type="InterPro" id="IPR003347">
    <property type="entry name" value="JmjC_dom"/>
</dbReference>
<comment type="function">
    <text evidence="3">Oxygenase that can act as both a histone lysine demethylase and a ribosomal histidine hydroxylase.</text>
</comment>
<keyword evidence="1 3" id="KW-0479">Metal-binding</keyword>
<dbReference type="PROSITE" id="PS51184">
    <property type="entry name" value="JMJC"/>
    <property type="match status" value="1"/>
</dbReference>
<dbReference type="InterPro" id="IPR039994">
    <property type="entry name" value="NO66-like"/>
</dbReference>
<protein>
    <recommendedName>
        <fullName evidence="3">Bifunctional lysine-specific demethylase and histidyl-hydroxylase</fullName>
        <ecNumber evidence="3">1.14.11.-</ecNumber>
    </recommendedName>
</protein>
<accession>A0AAE0G088</accession>
<comment type="similarity">
    <text evidence="3">Belongs to the ROX family.</text>
</comment>
<gene>
    <name evidence="5" type="ORF">CYMTET_22522</name>
</gene>
<dbReference type="GO" id="GO:0051864">
    <property type="term" value="F:histone H3K36 demethylase activity"/>
    <property type="evidence" value="ECO:0007669"/>
    <property type="project" value="TreeGrafter"/>
</dbReference>
<dbReference type="EC" id="1.14.11.-" evidence="3"/>
<dbReference type="GO" id="GO:0032453">
    <property type="term" value="F:histone H3K4 demethylase activity"/>
    <property type="evidence" value="ECO:0007669"/>
    <property type="project" value="TreeGrafter"/>
</dbReference>
<comment type="subcellular location">
    <subcellularLocation>
        <location evidence="3">Nucleus</location>
    </subcellularLocation>
</comment>
<dbReference type="GO" id="GO:0005506">
    <property type="term" value="F:iron ion binding"/>
    <property type="evidence" value="ECO:0007669"/>
    <property type="project" value="UniProtKB-UniRule"/>
</dbReference>
<name>A0AAE0G088_9CHLO</name>
<keyword evidence="3" id="KW-0223">Dioxygenase</keyword>
<evidence type="ECO:0000259" key="4">
    <source>
        <dbReference type="PROSITE" id="PS51184"/>
    </source>
</evidence>
<evidence type="ECO:0000256" key="2">
    <source>
        <dbReference type="ARBA" id="ARBA00023004"/>
    </source>
</evidence>
<sequence>MQLTSREVRLLNALSELFDLPENSKPWEILVGLAESRGAAVNNDGTLNAEPSAKRAKHDAAVTGVRASEDSTEEMIDDDAEQQQLPPYIPLLLKDARSANEVMDGHKLVDAGDHEAFFEWMISPCDSARFFEEVWDDHPMLISRPKNRKFFQGWFSKDHIDSLLKETKLEYGTNIDVVNYKRGVRSTHNSNKDGSNHIADRDSVWDNFDNGDCSLRVLHPQRWVQSVWKLIAMLEKRFQCCVGCNCYLTPKGSQGFSPHYDDIDAFVLQLEGSKRWRLYKPREPGEHLVRFSSGDFTQEEVGEPIVDVVLHPGDIMYMPRGCIHQAVSCPDQHSLHITISAFQRCTWADFLQVALPGGLEMACEEHISLRGSMPLRYFDHMGAIHSDSDNDFRDQFRAECARQFALVLESIPLDAVADQLAALWMKHRMPPLCTVQAVPSRGYVGLKGSDRVKMVEDDVARLVVEGDEVTLYHCVANNALLHAEWPMGEDGVITHFPMVISDLTATISSADLQI</sequence>
<dbReference type="Gene3D" id="1.10.10.1500">
    <property type="entry name" value="JmjC domain-containing ribosomal oxygenase (ROX), dimer domain"/>
    <property type="match status" value="1"/>
</dbReference>
<dbReference type="GO" id="GO:0005730">
    <property type="term" value="C:nucleolus"/>
    <property type="evidence" value="ECO:0007669"/>
    <property type="project" value="TreeGrafter"/>
</dbReference>
<evidence type="ECO:0000256" key="1">
    <source>
        <dbReference type="ARBA" id="ARBA00022723"/>
    </source>
</evidence>
<dbReference type="EMBL" id="LGRX02011397">
    <property type="protein sequence ID" value="KAK3269007.1"/>
    <property type="molecule type" value="Genomic_DNA"/>
</dbReference>